<evidence type="ECO:0000256" key="1">
    <source>
        <dbReference type="ARBA" id="ARBA00006484"/>
    </source>
</evidence>
<proteinExistence type="inferred from homology"/>
<dbReference type="Gene3D" id="3.40.50.720">
    <property type="entry name" value="NAD(P)-binding Rossmann-like Domain"/>
    <property type="match status" value="1"/>
</dbReference>
<evidence type="ECO:0000313" key="5">
    <source>
        <dbReference type="Proteomes" id="UP000515237"/>
    </source>
</evidence>
<accession>A0A7G7G254</accession>
<evidence type="ECO:0000313" key="4">
    <source>
        <dbReference type="EMBL" id="QNF31238.1"/>
    </source>
</evidence>
<dbReference type="KEGG" id="aswu:HUW51_00340"/>
<evidence type="ECO:0000256" key="2">
    <source>
        <dbReference type="ARBA" id="ARBA00023002"/>
    </source>
</evidence>
<sequence>MSTNQKYALITGATQGIGYELAKLFAQDQYNLVLVARHREELDAKSAEFKQQYGIDVITIAQDLAQRQGPFQVYETVKAQGIQVDVLVNDAGQGQYGEFVDTDINRELEIVDLNIGAYLILTKCFLKEMVARKEGKILLVSSIAGEVPGPLQAVYHGTKAFVSSFTEAIQNETKDTGVTITKLLPGATDTDFFNKAEMQQAKMVQEGSKADPAEVAKDGYEALMAGKLEIISGLKNKLTVAASKLLPDSVVAENMHQQMKPSTKE</sequence>
<reference evidence="4 5" key="1">
    <citation type="journal article" date="2018" name="Int. J. Syst. Evol. Microbiol.">
        <title>Adhaeribacter swui sp. nov., isolated from wet mud.</title>
        <authorList>
            <person name="Kim D.U."/>
            <person name="Kim K.W."/>
            <person name="Kang M.S."/>
            <person name="Kim J.Y."/>
            <person name="Jang J.H."/>
            <person name="Kim M.K."/>
        </authorList>
    </citation>
    <scope>NUCLEOTIDE SEQUENCE [LARGE SCALE GENOMIC DNA]</scope>
    <source>
        <strain evidence="4 5">KCTC 52873</strain>
        <plasmid evidence="4">unnamed1</plasmid>
    </source>
</reference>
<protein>
    <submittedName>
        <fullName evidence="4">SDR family oxidoreductase</fullName>
    </submittedName>
</protein>
<dbReference type="GO" id="GO:0016491">
    <property type="term" value="F:oxidoreductase activity"/>
    <property type="evidence" value="ECO:0007669"/>
    <property type="project" value="UniProtKB-KW"/>
</dbReference>
<dbReference type="PANTHER" id="PTHR44196:SF2">
    <property type="entry name" value="SHORT-CHAIN DEHYDROGENASE-RELATED"/>
    <property type="match status" value="1"/>
</dbReference>
<evidence type="ECO:0000256" key="3">
    <source>
        <dbReference type="RuleBase" id="RU000363"/>
    </source>
</evidence>
<geneLocation type="plasmid" evidence="4 5">
    <name>unnamed1</name>
</geneLocation>
<gene>
    <name evidence="4" type="ORF">HUW51_00340</name>
</gene>
<dbReference type="PANTHER" id="PTHR44196">
    <property type="entry name" value="DEHYDROGENASE/REDUCTASE SDR FAMILY MEMBER 7B"/>
    <property type="match status" value="1"/>
</dbReference>
<dbReference type="RefSeq" id="WP_185269796.1">
    <property type="nucleotide sequence ID" value="NZ_CP055154.1"/>
</dbReference>
<dbReference type="InterPro" id="IPR002347">
    <property type="entry name" value="SDR_fam"/>
</dbReference>
<keyword evidence="5" id="KW-1185">Reference proteome</keyword>
<name>A0A7G7G254_9BACT</name>
<dbReference type="SUPFAM" id="SSF51735">
    <property type="entry name" value="NAD(P)-binding Rossmann-fold domains"/>
    <property type="match status" value="1"/>
</dbReference>
<comment type="similarity">
    <text evidence="1 3">Belongs to the short-chain dehydrogenases/reductases (SDR) family.</text>
</comment>
<dbReference type="PRINTS" id="PR00080">
    <property type="entry name" value="SDRFAMILY"/>
</dbReference>
<dbReference type="EMBL" id="CP055154">
    <property type="protein sequence ID" value="QNF31238.1"/>
    <property type="molecule type" value="Genomic_DNA"/>
</dbReference>
<dbReference type="InterPro" id="IPR036291">
    <property type="entry name" value="NAD(P)-bd_dom_sf"/>
</dbReference>
<organism evidence="4 5">
    <name type="scientific">Adhaeribacter swui</name>
    <dbReference type="NCBI Taxonomy" id="2086471"/>
    <lineage>
        <taxon>Bacteria</taxon>
        <taxon>Pseudomonadati</taxon>
        <taxon>Bacteroidota</taxon>
        <taxon>Cytophagia</taxon>
        <taxon>Cytophagales</taxon>
        <taxon>Hymenobacteraceae</taxon>
        <taxon>Adhaeribacter</taxon>
    </lineage>
</organism>
<dbReference type="PIRSF" id="PIRSF000126">
    <property type="entry name" value="11-beta-HSD1"/>
    <property type="match status" value="1"/>
</dbReference>
<dbReference type="Proteomes" id="UP000515237">
    <property type="component" value="Plasmid unnamed1"/>
</dbReference>
<keyword evidence="4" id="KW-0614">Plasmid</keyword>
<dbReference type="PRINTS" id="PR00081">
    <property type="entry name" value="GDHRDH"/>
</dbReference>
<keyword evidence="2" id="KW-0560">Oxidoreductase</keyword>
<dbReference type="AlphaFoldDB" id="A0A7G7G254"/>
<dbReference type="GO" id="GO:0016020">
    <property type="term" value="C:membrane"/>
    <property type="evidence" value="ECO:0007669"/>
    <property type="project" value="TreeGrafter"/>
</dbReference>
<dbReference type="Pfam" id="PF00106">
    <property type="entry name" value="adh_short"/>
    <property type="match status" value="1"/>
</dbReference>